<dbReference type="GO" id="GO:0005737">
    <property type="term" value="C:cytoplasm"/>
    <property type="evidence" value="ECO:0007669"/>
    <property type="project" value="UniProtKB-SubCell"/>
</dbReference>
<dbReference type="HAMAP" id="MF_00235">
    <property type="entry name" value="Adenylate_kinase_Adk"/>
    <property type="match status" value="1"/>
</dbReference>
<dbReference type="SUPFAM" id="SSF52540">
    <property type="entry name" value="P-loop containing nucleoside triphosphate hydrolases"/>
    <property type="match status" value="1"/>
</dbReference>
<feature type="binding site" evidence="5">
    <location>
        <position position="37"/>
    </location>
    <ligand>
        <name>AMP</name>
        <dbReference type="ChEBI" id="CHEBI:456215"/>
    </ligand>
</feature>
<dbReference type="Gene3D" id="3.40.50.300">
    <property type="entry name" value="P-loop containing nucleotide triphosphate hydrolases"/>
    <property type="match status" value="1"/>
</dbReference>
<sequence>MMDIVLLGPPGAGKGTQAEILAKEFGLLHISTGDMLREEIKSGSELGGKLAEYINRGELAPDSIVNQVVINRMSQKNAGKGVILDGYPRTKVQAESLDKSLEKLGKKLKMVLYFKATEQVVIQRLAGRRVCKKCGKNYHETNMPPKRYNVCDICGEQLFQRNDDKPDTIKNRLLVYEKSTKELIEYYKEKKLLKEIDGDSSADKLFNNIKCFLEK</sequence>
<evidence type="ECO:0000256" key="7">
    <source>
        <dbReference type="RuleBase" id="RU003331"/>
    </source>
</evidence>
<proteinExistence type="inferred from homology"/>
<keyword evidence="5" id="KW-0862">Zinc</keyword>
<comment type="pathway">
    <text evidence="5">Purine metabolism; AMP biosynthesis via salvage pathway; AMP from ADP: step 1/1.</text>
</comment>
<dbReference type="InterPro" id="IPR027417">
    <property type="entry name" value="P-loop_NTPase"/>
</dbReference>
<comment type="subunit">
    <text evidence="5 7">Monomer.</text>
</comment>
<comment type="subcellular location">
    <subcellularLocation>
        <location evidence="5 7">Cytoplasm</location>
    </subcellularLocation>
</comment>
<feature type="binding site" evidence="5">
    <location>
        <position position="131"/>
    </location>
    <ligand>
        <name>Zn(2+)</name>
        <dbReference type="ChEBI" id="CHEBI:29105"/>
        <note>structural</note>
    </ligand>
</feature>
<keyword evidence="2 5" id="KW-0545">Nucleotide biosynthesis</keyword>
<dbReference type="PROSITE" id="PS00113">
    <property type="entry name" value="ADENYLATE_KINASE"/>
    <property type="match status" value="1"/>
</dbReference>
<keyword evidence="5" id="KW-0479">Metal-binding</keyword>
<dbReference type="EC" id="2.7.4.3" evidence="5 7"/>
<dbReference type="GO" id="GO:0008270">
    <property type="term" value="F:zinc ion binding"/>
    <property type="evidence" value="ECO:0007669"/>
    <property type="project" value="UniProtKB-UniRule"/>
</dbReference>
<comment type="function">
    <text evidence="5">Catalyzes the reversible transfer of the terminal phosphate group between ATP and AMP. Plays an important role in cellular energy homeostasis and in adenine nucleotide metabolism.</text>
</comment>
<evidence type="ECO:0000256" key="3">
    <source>
        <dbReference type="ARBA" id="ARBA00022741"/>
    </source>
</evidence>
<evidence type="ECO:0000256" key="2">
    <source>
        <dbReference type="ARBA" id="ARBA00022727"/>
    </source>
</evidence>
<evidence type="ECO:0000256" key="1">
    <source>
        <dbReference type="ARBA" id="ARBA00022679"/>
    </source>
</evidence>
<reference evidence="9 10" key="1">
    <citation type="submission" date="2015-02" db="EMBL/GenBank/DDBJ databases">
        <title>Single-cell genomics of uncultivated deep-branching MTB reveals a conserved set of magnetosome genes.</title>
        <authorList>
            <person name="Kolinko S."/>
            <person name="Richter M."/>
            <person name="Glockner F.O."/>
            <person name="Brachmann A."/>
            <person name="Schuler D."/>
        </authorList>
    </citation>
    <scope>NUCLEOTIDE SEQUENCE [LARGE SCALE GENOMIC DNA]</scope>
    <source>
        <strain evidence="9">SKK-01</strain>
    </source>
</reference>
<keyword evidence="1 5" id="KW-0808">Transferase</keyword>
<feature type="region of interest" description="NMP" evidence="5">
    <location>
        <begin position="31"/>
        <end position="60"/>
    </location>
</feature>
<accession>A0A0F0CLY9</accession>
<name>A0A0F0CLY9_9BACT</name>
<dbReference type="EMBL" id="JYNY01000372">
    <property type="protein sequence ID" value="KJJ84343.1"/>
    <property type="molecule type" value="Genomic_DNA"/>
</dbReference>
<dbReference type="Pfam" id="PF05191">
    <property type="entry name" value="ADK_lid"/>
    <property type="match status" value="1"/>
</dbReference>
<dbReference type="InterPro" id="IPR033690">
    <property type="entry name" value="Adenylat_kinase_CS"/>
</dbReference>
<evidence type="ECO:0000313" key="10">
    <source>
        <dbReference type="Proteomes" id="UP000033428"/>
    </source>
</evidence>
<evidence type="ECO:0000313" key="9">
    <source>
        <dbReference type="EMBL" id="KJJ84343.1"/>
    </source>
</evidence>
<keyword evidence="10" id="KW-1185">Reference proteome</keyword>
<comment type="similarity">
    <text evidence="5 6">Belongs to the adenylate kinase family.</text>
</comment>
<feature type="binding site" evidence="5">
    <location>
        <begin position="11"/>
        <end position="16"/>
    </location>
    <ligand>
        <name>ATP</name>
        <dbReference type="ChEBI" id="CHEBI:30616"/>
    </ligand>
</feature>
<dbReference type="Pfam" id="PF00406">
    <property type="entry name" value="ADK"/>
    <property type="match status" value="1"/>
</dbReference>
<keyword evidence="4 5" id="KW-0418">Kinase</keyword>
<feature type="binding site" evidence="5">
    <location>
        <position position="161"/>
    </location>
    <ligand>
        <name>AMP</name>
        <dbReference type="ChEBI" id="CHEBI:456215"/>
    </ligand>
</feature>
<feature type="binding site" evidence="5">
    <location>
        <position position="151"/>
    </location>
    <ligand>
        <name>Zn(2+)</name>
        <dbReference type="ChEBI" id="CHEBI:29105"/>
        <note>structural</note>
    </ligand>
</feature>
<dbReference type="FunFam" id="3.40.50.300:FF:000106">
    <property type="entry name" value="Adenylate kinase mitochondrial"/>
    <property type="match status" value="1"/>
</dbReference>
<dbReference type="InterPro" id="IPR006259">
    <property type="entry name" value="Adenyl_kin_sub"/>
</dbReference>
<feature type="binding site" evidence="5">
    <location>
        <begin position="86"/>
        <end position="89"/>
    </location>
    <ligand>
        <name>AMP</name>
        <dbReference type="ChEBI" id="CHEBI:456215"/>
    </ligand>
</feature>
<feature type="binding site" evidence="5">
    <location>
        <position position="172"/>
    </location>
    <ligand>
        <name>AMP</name>
        <dbReference type="ChEBI" id="CHEBI:456215"/>
    </ligand>
</feature>
<comment type="catalytic activity">
    <reaction evidence="5 7">
        <text>AMP + ATP = 2 ADP</text>
        <dbReference type="Rhea" id="RHEA:12973"/>
        <dbReference type="ChEBI" id="CHEBI:30616"/>
        <dbReference type="ChEBI" id="CHEBI:456215"/>
        <dbReference type="ChEBI" id="CHEBI:456216"/>
        <dbReference type="EC" id="2.7.4.3"/>
    </reaction>
</comment>
<comment type="caution">
    <text evidence="9">The sequence shown here is derived from an EMBL/GenBank/DDBJ whole genome shotgun (WGS) entry which is preliminary data.</text>
</comment>
<dbReference type="NCBIfam" id="TIGR01351">
    <property type="entry name" value="adk"/>
    <property type="match status" value="1"/>
</dbReference>
<dbReference type="InterPro" id="IPR007862">
    <property type="entry name" value="Adenylate_kinase_lid-dom"/>
</dbReference>
<evidence type="ECO:0000259" key="8">
    <source>
        <dbReference type="Pfam" id="PF05191"/>
    </source>
</evidence>
<feature type="binding site" evidence="5">
    <location>
        <position position="200"/>
    </location>
    <ligand>
        <name>ATP</name>
        <dbReference type="ChEBI" id="CHEBI:30616"/>
    </ligand>
</feature>
<dbReference type="CDD" id="cd01428">
    <property type="entry name" value="ADK"/>
    <property type="match status" value="1"/>
</dbReference>
<dbReference type="PATRIC" id="fig|1609969.3.peg.1933"/>
<dbReference type="NCBIfam" id="NF001380">
    <property type="entry name" value="PRK00279.1-2"/>
    <property type="match status" value="1"/>
</dbReference>
<evidence type="ECO:0000256" key="5">
    <source>
        <dbReference type="HAMAP-Rule" id="MF_00235"/>
    </source>
</evidence>
<dbReference type="NCBIfam" id="NF011100">
    <property type="entry name" value="PRK14527.1"/>
    <property type="match status" value="1"/>
</dbReference>
<keyword evidence="5" id="KW-0963">Cytoplasm</keyword>
<feature type="binding site" evidence="5">
    <location>
        <position position="93"/>
    </location>
    <ligand>
        <name>AMP</name>
        <dbReference type="ChEBI" id="CHEBI:456215"/>
    </ligand>
</feature>
<dbReference type="PANTHER" id="PTHR23359">
    <property type="entry name" value="NUCLEOTIDE KINASE"/>
    <property type="match status" value="1"/>
</dbReference>
<dbReference type="UniPathway" id="UPA00588">
    <property type="reaction ID" value="UER00649"/>
</dbReference>
<comment type="caution">
    <text evidence="5">Lacks conserved residue(s) required for the propagation of feature annotation.</text>
</comment>
<dbReference type="GO" id="GO:0005524">
    <property type="term" value="F:ATP binding"/>
    <property type="evidence" value="ECO:0007669"/>
    <property type="project" value="UniProtKB-UniRule"/>
</dbReference>
<keyword evidence="3 5" id="KW-0547">Nucleotide-binding</keyword>
<dbReference type="Proteomes" id="UP000033428">
    <property type="component" value="Unassembled WGS sequence"/>
</dbReference>
<gene>
    <name evidence="5" type="primary">adk</name>
    <name evidence="9" type="ORF">OMAG_001806</name>
</gene>
<feature type="binding site" evidence="5">
    <location>
        <position position="134"/>
    </location>
    <ligand>
        <name>Zn(2+)</name>
        <dbReference type="ChEBI" id="CHEBI:29105"/>
        <note>structural</note>
    </ligand>
</feature>
<dbReference type="NCBIfam" id="NF001381">
    <property type="entry name" value="PRK00279.1-3"/>
    <property type="match status" value="1"/>
</dbReference>
<organism evidence="9 10">
    <name type="scientific">Candidatus Omnitrophus magneticus</name>
    <dbReference type="NCBI Taxonomy" id="1609969"/>
    <lineage>
        <taxon>Bacteria</taxon>
        <taxon>Pseudomonadati</taxon>
        <taxon>Candidatus Omnitrophota</taxon>
        <taxon>Candidatus Omnitrophus</taxon>
    </lineage>
</organism>
<dbReference type="PRINTS" id="PR00094">
    <property type="entry name" value="ADENYLTKNASE"/>
</dbReference>
<dbReference type="GO" id="GO:0044209">
    <property type="term" value="P:AMP salvage"/>
    <property type="evidence" value="ECO:0007669"/>
    <property type="project" value="UniProtKB-UniRule"/>
</dbReference>
<dbReference type="InterPro" id="IPR000850">
    <property type="entry name" value="Adenylat/UMP-CMP_kin"/>
</dbReference>
<protein>
    <recommendedName>
        <fullName evidence="5 7">Adenylate kinase</fullName>
        <shortName evidence="5">AK</shortName>
        <ecNumber evidence="5 7">2.7.4.3</ecNumber>
    </recommendedName>
    <alternativeName>
        <fullName evidence="5">ATP-AMP transphosphorylase</fullName>
    </alternativeName>
    <alternativeName>
        <fullName evidence="5">ATP:AMP phosphotransferase</fullName>
    </alternativeName>
    <alternativeName>
        <fullName evidence="5">Adenylate monophosphate kinase</fullName>
    </alternativeName>
</protein>
<feature type="domain" description="Adenylate kinase active site lid" evidence="8">
    <location>
        <begin position="128"/>
        <end position="163"/>
    </location>
</feature>
<feature type="binding site" evidence="5">
    <location>
        <position position="154"/>
    </location>
    <ligand>
        <name>Zn(2+)</name>
        <dbReference type="ChEBI" id="CHEBI:29105"/>
        <note>structural</note>
    </ligand>
</feature>
<comment type="domain">
    <text evidence="5">Consists of three domains, a large central CORE domain and two small peripheral domains, NMPbind and LID, which undergo movements during catalysis. The LID domain closes over the site of phosphoryl transfer upon ATP binding. Assembling and dissambling the active center during each catalytic cycle provides an effective means to prevent ATP hydrolysis. Some bacteria have evolved a zinc-coordinating structure that stabilizes the LID domain.</text>
</comment>
<evidence type="ECO:0000256" key="4">
    <source>
        <dbReference type="ARBA" id="ARBA00022777"/>
    </source>
</evidence>
<keyword evidence="5 7" id="KW-0067">ATP-binding</keyword>
<evidence type="ECO:0000256" key="6">
    <source>
        <dbReference type="RuleBase" id="RU003330"/>
    </source>
</evidence>
<feature type="region of interest" description="LID" evidence="5">
    <location>
        <begin position="127"/>
        <end position="164"/>
    </location>
</feature>
<feature type="binding site" evidence="5">
    <location>
        <position position="128"/>
    </location>
    <ligand>
        <name>ATP</name>
        <dbReference type="ChEBI" id="CHEBI:30616"/>
    </ligand>
</feature>
<dbReference type="AlphaFoldDB" id="A0A0F0CLY9"/>
<dbReference type="GO" id="GO:0004017">
    <property type="term" value="F:AMP kinase activity"/>
    <property type="evidence" value="ECO:0007669"/>
    <property type="project" value="UniProtKB-UniRule"/>
</dbReference>
<feature type="binding site" evidence="5">
    <location>
        <position position="32"/>
    </location>
    <ligand>
        <name>AMP</name>
        <dbReference type="ChEBI" id="CHEBI:456215"/>
    </ligand>
</feature>